<dbReference type="AlphaFoldDB" id="E1QYR6"/>
<keyword evidence="5" id="KW-0598">Phosphotransferase system</keyword>
<feature type="transmembrane region" description="Helical" evidence="9">
    <location>
        <begin position="337"/>
        <end position="356"/>
    </location>
</feature>
<dbReference type="PANTHER" id="PTHR37324:SF2">
    <property type="entry name" value="PTS SYSTEM GALACTITOL-SPECIFIC EIIC COMPONENT"/>
    <property type="match status" value="1"/>
</dbReference>
<dbReference type="InterPro" id="IPR013853">
    <property type="entry name" value="EIIC-GAT"/>
</dbReference>
<sequence>MDGLTQTLYDIVQYILGFGATVMLPLVIFVLALVFRIKPAKAFRSALVVGIGFVGVFAIFSLMGEQIGPAAQAIVERTGLSLPAVDLGWAPLSAITWGSPIAPFAIVLTLLINLVMLAVKWTKTIDIDIWNYWHFAFAGCLVYVATGNFALGLLGSAIAAVIIIKIADWCAPLVQKYCNLPGISLPTLSSAVFFPIGLLGNWILDKVPGINKLHADPETIQKRFGIFGEPMMVGFMLGMLLGLLAGYDFKGVLALAINLGAVMYILPRMVRILMDGLIPISDGVKDFMARRFPDRADFYIGLDIAVAIGNPAIISTGLLLTPIAILLAFLVPGNQTLPVADLSNMAVFCSMIVVACNQNIVRAVIIAIPCLIGDLLVCSAAAPLITQLATSVGYDTSASGSLVTAFLDGGNPFRYLIYQVFSGNIVAAVVAVIVAVLVAFTWRVTHRQAYMEG</sequence>
<feature type="transmembrane region" description="Helical" evidence="9">
    <location>
        <begin position="12"/>
        <end position="35"/>
    </location>
</feature>
<feature type="transmembrane region" description="Helical" evidence="9">
    <location>
        <begin position="42"/>
        <end position="63"/>
    </location>
</feature>
<evidence type="ECO:0000256" key="6">
    <source>
        <dbReference type="ARBA" id="ARBA00022692"/>
    </source>
</evidence>
<proteinExistence type="predicted"/>
<name>E1QYR6_OLSUV</name>
<keyword evidence="6 9" id="KW-0812">Transmembrane</keyword>
<feature type="domain" description="PTS EIIC type-2" evidence="10">
    <location>
        <begin position="12"/>
        <end position="442"/>
    </location>
</feature>
<dbReference type="EMBL" id="CP002106">
    <property type="protein sequence ID" value="ADK67530.1"/>
    <property type="molecule type" value="Genomic_DNA"/>
</dbReference>
<dbReference type="RefSeq" id="WP_013251282.1">
    <property type="nucleotide sequence ID" value="NC_014363.1"/>
</dbReference>
<dbReference type="PIRSF" id="PIRSF006304">
    <property type="entry name" value="GatC"/>
    <property type="match status" value="1"/>
</dbReference>
<dbReference type="PROSITE" id="PS51104">
    <property type="entry name" value="PTS_EIIC_TYPE_2"/>
    <property type="match status" value="1"/>
</dbReference>
<feature type="transmembrane region" description="Helical" evidence="9">
    <location>
        <begin position="184"/>
        <end position="204"/>
    </location>
</feature>
<accession>E1QYR6</accession>
<dbReference type="eggNOG" id="COG3775">
    <property type="taxonomic scope" value="Bacteria"/>
</dbReference>
<feature type="transmembrane region" description="Helical" evidence="9">
    <location>
        <begin position="416"/>
        <end position="442"/>
    </location>
</feature>
<reference evidence="11 12" key="1">
    <citation type="journal article" date="2010" name="Stand. Genomic Sci.">
        <title>Complete genome sequence of Olsenella uli type strain (VPI D76D-27C).</title>
        <authorList>
            <person name="Goker M."/>
            <person name="Held B."/>
            <person name="Lucas S."/>
            <person name="Nolan M."/>
            <person name="Yasawong M."/>
            <person name="Glavina Del Rio T."/>
            <person name="Tice H."/>
            <person name="Cheng J.F."/>
            <person name="Bruce D."/>
            <person name="Detter J.C."/>
            <person name="Tapia R."/>
            <person name="Han C."/>
            <person name="Goodwin L."/>
            <person name="Pitluck S."/>
            <person name="Liolios K."/>
            <person name="Ivanova N."/>
            <person name="Mavromatis K."/>
            <person name="Mikhailova N."/>
            <person name="Pati A."/>
            <person name="Chen A."/>
            <person name="Palaniappan K."/>
            <person name="Land M."/>
            <person name="Hauser L."/>
            <person name="Chang Y.J."/>
            <person name="Jeffries C.D."/>
            <person name="Rohde M."/>
            <person name="Sikorski J."/>
            <person name="Pukall R."/>
            <person name="Woyke T."/>
            <person name="Bristow J."/>
            <person name="Eisen J.A."/>
            <person name="Markowitz V."/>
            <person name="Hugenholtz P."/>
            <person name="Kyrpides N.C."/>
            <person name="Klenk H.P."/>
            <person name="Lapidus A."/>
        </authorList>
    </citation>
    <scope>NUCLEOTIDE SEQUENCE [LARGE SCALE GENOMIC DNA]</scope>
    <source>
        <strain evidence="12">ATCC 49627 / DSM 7084 / CIP 109912 / JCM 12494 / NCIMB 702895 / VPI D76D-27C</strain>
    </source>
</reference>
<dbReference type="GeneID" id="78511860"/>
<feature type="transmembrane region" description="Helical" evidence="9">
    <location>
        <begin position="224"/>
        <end position="245"/>
    </location>
</feature>
<evidence type="ECO:0000256" key="2">
    <source>
        <dbReference type="ARBA" id="ARBA00022448"/>
    </source>
</evidence>
<evidence type="ECO:0000313" key="11">
    <source>
        <dbReference type="EMBL" id="ADK67530.1"/>
    </source>
</evidence>
<dbReference type="PATRIC" id="fig|633147.7.peg.1155"/>
<feature type="transmembrane region" description="Helical" evidence="9">
    <location>
        <begin position="251"/>
        <end position="267"/>
    </location>
</feature>
<dbReference type="HOGENOM" id="CLU_040393_0_0_11"/>
<evidence type="ECO:0000256" key="9">
    <source>
        <dbReference type="SAM" id="Phobius"/>
    </source>
</evidence>
<keyword evidence="8 9" id="KW-0472">Membrane</keyword>
<protein>
    <submittedName>
        <fullName evidence="11">PTS system Galactitol-specific IIC component</fullName>
    </submittedName>
</protein>
<dbReference type="OrthoDB" id="9787936at2"/>
<feature type="transmembrane region" description="Helical" evidence="9">
    <location>
        <begin position="131"/>
        <end position="164"/>
    </location>
</feature>
<gene>
    <name evidence="11" type="ordered locus">Olsu_0406</name>
</gene>
<keyword evidence="2" id="KW-0813">Transport</keyword>
<evidence type="ECO:0000256" key="4">
    <source>
        <dbReference type="ARBA" id="ARBA00022597"/>
    </source>
</evidence>
<dbReference type="InterPro" id="IPR004703">
    <property type="entry name" value="PTS_sugar-sp_permease"/>
</dbReference>
<dbReference type="GO" id="GO:0009401">
    <property type="term" value="P:phosphoenolpyruvate-dependent sugar phosphotransferase system"/>
    <property type="evidence" value="ECO:0007669"/>
    <property type="project" value="UniProtKB-KW"/>
</dbReference>
<evidence type="ECO:0000256" key="7">
    <source>
        <dbReference type="ARBA" id="ARBA00022989"/>
    </source>
</evidence>
<evidence type="ECO:0000259" key="10">
    <source>
        <dbReference type="PROSITE" id="PS51104"/>
    </source>
</evidence>
<dbReference type="GO" id="GO:0005886">
    <property type="term" value="C:plasma membrane"/>
    <property type="evidence" value="ECO:0007669"/>
    <property type="project" value="UniProtKB-SubCell"/>
</dbReference>
<dbReference type="PANTHER" id="PTHR37324">
    <property type="entry name" value="PTS SYSTEM GALACTITOL-SPECIFIC EIIC COMPONENT"/>
    <property type="match status" value="1"/>
</dbReference>
<comment type="subcellular location">
    <subcellularLocation>
        <location evidence="1">Cell membrane</location>
        <topology evidence="1">Multi-pass membrane protein</topology>
    </subcellularLocation>
</comment>
<keyword evidence="3" id="KW-1003">Cell membrane</keyword>
<dbReference type="GO" id="GO:0015577">
    <property type="term" value="F:galactitol transmembrane transporter activity"/>
    <property type="evidence" value="ECO:0007669"/>
    <property type="project" value="InterPro"/>
</dbReference>
<feature type="transmembrane region" description="Helical" evidence="9">
    <location>
        <begin position="298"/>
        <end position="331"/>
    </location>
</feature>
<evidence type="ECO:0000256" key="1">
    <source>
        <dbReference type="ARBA" id="ARBA00004651"/>
    </source>
</evidence>
<dbReference type="Pfam" id="PF03611">
    <property type="entry name" value="EIIC-GAT"/>
    <property type="match status" value="1"/>
</dbReference>
<evidence type="ECO:0000313" key="12">
    <source>
        <dbReference type="Proteomes" id="UP000000333"/>
    </source>
</evidence>
<keyword evidence="4" id="KW-0762">Sugar transport</keyword>
<dbReference type="STRING" id="633147.Olsu_0406"/>
<evidence type="ECO:0000256" key="8">
    <source>
        <dbReference type="ARBA" id="ARBA00023136"/>
    </source>
</evidence>
<evidence type="ECO:0000256" key="3">
    <source>
        <dbReference type="ARBA" id="ARBA00022475"/>
    </source>
</evidence>
<dbReference type="Proteomes" id="UP000000333">
    <property type="component" value="Chromosome"/>
</dbReference>
<feature type="transmembrane region" description="Helical" evidence="9">
    <location>
        <begin position="363"/>
        <end position="385"/>
    </location>
</feature>
<keyword evidence="12" id="KW-1185">Reference proteome</keyword>
<keyword evidence="7 9" id="KW-1133">Transmembrane helix</keyword>
<dbReference type="InterPro" id="IPR013014">
    <property type="entry name" value="PTS_EIIC_2"/>
</dbReference>
<dbReference type="KEGG" id="ols:Olsu_0406"/>
<feature type="transmembrane region" description="Helical" evidence="9">
    <location>
        <begin position="101"/>
        <end position="119"/>
    </location>
</feature>
<evidence type="ECO:0000256" key="5">
    <source>
        <dbReference type="ARBA" id="ARBA00022683"/>
    </source>
</evidence>
<organism evidence="11 12">
    <name type="scientific">Olsenella uli (strain ATCC 49627 / DSM 7084 / CCUG 31166 / CIP 109912 / JCM 12494 / LMG 11480 / NCIMB 702895 / VPI D76D-27C)</name>
    <name type="common">Lactobacillus uli</name>
    <dbReference type="NCBI Taxonomy" id="633147"/>
    <lineage>
        <taxon>Bacteria</taxon>
        <taxon>Bacillati</taxon>
        <taxon>Actinomycetota</taxon>
        <taxon>Coriobacteriia</taxon>
        <taxon>Coriobacteriales</taxon>
        <taxon>Atopobiaceae</taxon>
        <taxon>Olsenella</taxon>
    </lineage>
</organism>